<gene>
    <name evidence="1" type="ordered locus">BMA2583</name>
</gene>
<proteinExistence type="predicted"/>
<reference evidence="1 2" key="1">
    <citation type="journal article" date="2004" name="Proc. Natl. Acad. Sci. U.S.A.">
        <title>Structural flexibility in the Burkholderia mallei genome.</title>
        <authorList>
            <person name="Nierman W.C."/>
            <person name="DeShazer D."/>
            <person name="Kim H.S."/>
            <person name="Tettelin H."/>
            <person name="Nelson K.E."/>
            <person name="Feldblyum T."/>
            <person name="Ulrich R.L."/>
            <person name="Ronning C.M."/>
            <person name="Brinkac L.M."/>
            <person name="Daugherty S.C."/>
            <person name="Davidsen T.D."/>
            <person name="Deboy R.T."/>
            <person name="Dimitrov G."/>
            <person name="Dodson R.J."/>
            <person name="Durkin A.S."/>
            <person name="Gwinn M.L."/>
            <person name="Haft D.H."/>
            <person name="Khouri H."/>
            <person name="Kolonay J.F."/>
            <person name="Madupu R."/>
            <person name="Mohammoud Y."/>
            <person name="Nelson W.C."/>
            <person name="Radune D."/>
            <person name="Romero C.M."/>
            <person name="Sarria S."/>
            <person name="Selengut J."/>
            <person name="Shamblin C."/>
            <person name="Sullivan S.A."/>
            <person name="White O."/>
            <person name="Yu Y."/>
            <person name="Zafar N."/>
            <person name="Zhou L."/>
            <person name="Fraser C.M."/>
        </authorList>
    </citation>
    <scope>NUCLEOTIDE SEQUENCE [LARGE SCALE GENOMIC DNA]</scope>
    <source>
        <strain evidence="1 2">ATCC 23344</strain>
    </source>
</reference>
<organism evidence="1 2">
    <name type="scientific">Burkholderia mallei (strain ATCC 23344)</name>
    <dbReference type="NCBI Taxonomy" id="243160"/>
    <lineage>
        <taxon>Bacteria</taxon>
        <taxon>Pseudomonadati</taxon>
        <taxon>Pseudomonadota</taxon>
        <taxon>Betaproteobacteria</taxon>
        <taxon>Burkholderiales</taxon>
        <taxon>Burkholderiaceae</taxon>
        <taxon>Burkholderia</taxon>
        <taxon>pseudomallei group</taxon>
    </lineage>
</organism>
<keyword evidence="2" id="KW-1185">Reference proteome</keyword>
<dbReference type="EMBL" id="CP000010">
    <property type="protein sequence ID" value="AAU48239.1"/>
    <property type="molecule type" value="Genomic_DNA"/>
</dbReference>
<protein>
    <submittedName>
        <fullName evidence="1">Uncharacterized protein</fullName>
    </submittedName>
</protein>
<dbReference type="Proteomes" id="UP000006693">
    <property type="component" value="Chromosome 1"/>
</dbReference>
<name>A0A0H2WFX5_BURMA</name>
<sequence length="107" mass="12439">MTSEPRPARRGRGGLLLHRAAPVRRDARERRRIRAGRRRKLQHLGARRRQHARAFRARRAAHCEKRGRHHQEILDISSLHCTSIATVRRAMRGAGTNPRRPRNRTGP</sequence>
<dbReference type="AlphaFoldDB" id="A0A0H2WFX5"/>
<evidence type="ECO:0000313" key="2">
    <source>
        <dbReference type="Proteomes" id="UP000006693"/>
    </source>
</evidence>
<dbReference type="HOGENOM" id="CLU_2205066_0_0_4"/>
<evidence type="ECO:0000313" key="1">
    <source>
        <dbReference type="EMBL" id="AAU48239.1"/>
    </source>
</evidence>
<accession>A0A0H2WFX5</accession>
<dbReference type="KEGG" id="bma:BMA2583"/>